<keyword evidence="8" id="KW-0698">rRNA processing</keyword>
<keyword evidence="4 7" id="KW-0853">WD repeat</keyword>
<dbReference type="SUPFAM" id="SSF50978">
    <property type="entry name" value="WD40 repeat-like"/>
    <property type="match status" value="1"/>
</dbReference>
<evidence type="ECO:0000313" key="10">
    <source>
        <dbReference type="EMBL" id="PSK40372.1"/>
    </source>
</evidence>
<protein>
    <recommendedName>
        <fullName evidence="6 8">Pre-rRNA-processing protein IPI3</fullName>
    </recommendedName>
</protein>
<evidence type="ECO:0000256" key="7">
    <source>
        <dbReference type="PROSITE-ProRule" id="PRU00221"/>
    </source>
</evidence>
<accession>A0A2P7YWP9</accession>
<keyword evidence="11" id="KW-1185">Reference proteome</keyword>
<comment type="subcellular location">
    <subcellularLocation>
        <location evidence="8">Nucleus</location>
    </subcellularLocation>
</comment>
<dbReference type="Pfam" id="PF00400">
    <property type="entry name" value="WD40"/>
    <property type="match status" value="2"/>
</dbReference>
<evidence type="ECO:0000256" key="9">
    <source>
        <dbReference type="SAM" id="Coils"/>
    </source>
</evidence>
<dbReference type="InterPro" id="IPR036322">
    <property type="entry name" value="WD40_repeat_dom_sf"/>
</dbReference>
<evidence type="ECO:0000256" key="5">
    <source>
        <dbReference type="ARBA" id="ARBA00022737"/>
    </source>
</evidence>
<evidence type="ECO:0000256" key="6">
    <source>
        <dbReference type="ARBA" id="ARBA00026229"/>
    </source>
</evidence>
<dbReference type="InterPro" id="IPR001680">
    <property type="entry name" value="WD40_rpt"/>
</dbReference>
<evidence type="ECO:0000313" key="11">
    <source>
        <dbReference type="Proteomes" id="UP000241107"/>
    </source>
</evidence>
<dbReference type="PROSITE" id="PS50082">
    <property type="entry name" value="WD_REPEATS_2"/>
    <property type="match status" value="1"/>
</dbReference>
<dbReference type="GO" id="GO:0006261">
    <property type="term" value="P:DNA-templated DNA replication"/>
    <property type="evidence" value="ECO:0007669"/>
    <property type="project" value="TreeGrafter"/>
</dbReference>
<dbReference type="InterPro" id="IPR045227">
    <property type="entry name" value="WDR18/Ipi3/RID3"/>
</dbReference>
<keyword evidence="5" id="KW-0677">Repeat</keyword>
<evidence type="ECO:0000256" key="1">
    <source>
        <dbReference type="ARBA" id="ARBA00002355"/>
    </source>
</evidence>
<dbReference type="AlphaFoldDB" id="A0A2P7YWP9"/>
<proteinExistence type="inferred from homology"/>
<evidence type="ECO:0000256" key="8">
    <source>
        <dbReference type="RuleBase" id="RU369067"/>
    </source>
</evidence>
<feature type="coiled-coil region" evidence="9">
    <location>
        <begin position="440"/>
        <end position="467"/>
    </location>
</feature>
<dbReference type="VEuPathDB" id="FungiDB:C7M61_000007"/>
<dbReference type="SMART" id="SM00320">
    <property type="entry name" value="WD40"/>
    <property type="match status" value="3"/>
</dbReference>
<dbReference type="PANTHER" id="PTHR18763:SF0">
    <property type="entry name" value="WD REPEAT-CONTAINING PROTEIN 18"/>
    <property type="match status" value="1"/>
</dbReference>
<gene>
    <name evidence="10" type="ORF">C7M61_000007</name>
</gene>
<dbReference type="OrthoDB" id="756370at2759"/>
<dbReference type="PANTHER" id="PTHR18763">
    <property type="entry name" value="WD-REPEAT PROTEIN 18"/>
    <property type="match status" value="1"/>
</dbReference>
<comment type="similarity">
    <text evidence="2 8">Belongs to the WD repeat IPI3/WDR18 family.</text>
</comment>
<sequence length="477" mass="52993">MDEVAFYVTHGSPDDKHLKESLAAASSVHKSSTYASFRNADCPMNGAALTGMGPGERLFVAGKDKALISCYSWGKESVDQKFPVPENMLCLALAEHPEVRGADDGVVFNKPKQHIPWLLAAGSSTGKLYIWELALGNLLCVKDAHYQGISVIRFSKNSTFCFTGGLDSRVMVWRTADLVSFDEENAKPLATFSDHTLAITDIAVSDAPTPHDVKIYTSSKDSTVRLYNVVSKQLLSAFVFSSPVECIARDAADRAFYAGLSDGTIRMVSLYVVNKISNTLEAVGGSGKVITVAEDPEHRETFVFHQNGANHPTRLVTSLDGTSIISSDTAGQVFVSDVVTKQVIKAFTPCKSPIAYLHVETHSEALLKTHQSFDKKHRLLQPLKRVIFSGKPEEHIITMQIPGVVEESQTVDEWFEELEEQEYYYREEMKDQEKLEEKSKKDDLAKVKELEEKLEKVSGAYNNLKGMYEDLYKETQK</sequence>
<name>A0A2P7YWP9_9ASCO</name>
<comment type="caution">
    <text evidence="10">The sequence shown here is derived from an EMBL/GenBank/DDBJ whole genome shotgun (WGS) entry which is preliminary data.</text>
</comment>
<evidence type="ECO:0000256" key="3">
    <source>
        <dbReference type="ARBA" id="ARBA00011141"/>
    </source>
</evidence>
<reference evidence="10 11" key="1">
    <citation type="submission" date="2018-03" db="EMBL/GenBank/DDBJ databases">
        <title>Candida pseudohaemulonii genome assembly and annotation.</title>
        <authorList>
            <person name="Munoz J.F."/>
            <person name="Gade L.G."/>
            <person name="Chow N.A."/>
            <person name="Litvintseva A.P."/>
            <person name="Loparev V.N."/>
            <person name="Cuomo C.A."/>
        </authorList>
    </citation>
    <scope>NUCLEOTIDE SEQUENCE [LARGE SCALE GENOMIC DNA]</scope>
    <source>
        <strain evidence="10 11">B12108</strain>
    </source>
</reference>
<evidence type="ECO:0000256" key="2">
    <source>
        <dbReference type="ARBA" id="ARBA00010143"/>
    </source>
</evidence>
<comment type="subunit">
    <text evidence="3 8">Component of the RIX1 complex, composed of IPI1, RIX1/IPI2 and IPI3 in a 1:2:2 stoichiometry. The complex interacts (via RIX1) with MDN1 (via its hexameric AAA ATPase ring) and the pre-60S ribosome particles.</text>
</comment>
<dbReference type="Proteomes" id="UP000241107">
    <property type="component" value="Unassembled WGS sequence"/>
</dbReference>
<dbReference type="EMBL" id="PYFQ01000001">
    <property type="protein sequence ID" value="PSK40372.1"/>
    <property type="molecule type" value="Genomic_DNA"/>
</dbReference>
<keyword evidence="8" id="KW-0539">Nucleus</keyword>
<feature type="repeat" description="WD" evidence="7">
    <location>
        <begin position="142"/>
        <end position="173"/>
    </location>
</feature>
<dbReference type="GeneID" id="36563401"/>
<organism evidence="10 11">
    <name type="scientific">Candidozyma pseudohaemuli</name>
    <dbReference type="NCBI Taxonomy" id="418784"/>
    <lineage>
        <taxon>Eukaryota</taxon>
        <taxon>Fungi</taxon>
        <taxon>Dikarya</taxon>
        <taxon>Ascomycota</taxon>
        <taxon>Saccharomycotina</taxon>
        <taxon>Pichiomycetes</taxon>
        <taxon>Metschnikowiaceae</taxon>
        <taxon>Candidozyma</taxon>
    </lineage>
</organism>
<dbReference type="STRING" id="418784.A0A2P7YWP9"/>
<keyword evidence="9" id="KW-0175">Coiled coil</keyword>
<evidence type="ECO:0000256" key="4">
    <source>
        <dbReference type="ARBA" id="ARBA00022574"/>
    </source>
</evidence>
<comment type="function">
    <text evidence="1 8">Component of the RIX1 complex required for processing of ITS2 sequences from 35S pre-rRNA.</text>
</comment>
<dbReference type="GO" id="GO:0006364">
    <property type="term" value="P:rRNA processing"/>
    <property type="evidence" value="ECO:0007669"/>
    <property type="project" value="UniProtKB-UniRule"/>
</dbReference>
<dbReference type="GO" id="GO:0005656">
    <property type="term" value="C:nuclear pre-replicative complex"/>
    <property type="evidence" value="ECO:0007669"/>
    <property type="project" value="TreeGrafter"/>
</dbReference>
<dbReference type="InterPro" id="IPR015943">
    <property type="entry name" value="WD40/YVTN_repeat-like_dom_sf"/>
</dbReference>
<dbReference type="GO" id="GO:0120330">
    <property type="term" value="C:rixosome complex"/>
    <property type="evidence" value="ECO:0007669"/>
    <property type="project" value="UniProtKB-UniRule"/>
</dbReference>
<dbReference type="Gene3D" id="2.130.10.10">
    <property type="entry name" value="YVTN repeat-like/Quinoprotein amine dehydrogenase"/>
    <property type="match status" value="2"/>
</dbReference>
<dbReference type="RefSeq" id="XP_024715071.1">
    <property type="nucleotide sequence ID" value="XM_024855472.1"/>
</dbReference>